<dbReference type="CDD" id="cd03268">
    <property type="entry name" value="ABC_BcrA_bacitracin_resist"/>
    <property type="match status" value="1"/>
</dbReference>
<dbReference type="Gene3D" id="3.40.50.300">
    <property type="entry name" value="P-loop containing nucleotide triphosphate hydrolases"/>
    <property type="match status" value="1"/>
</dbReference>
<dbReference type="InterPro" id="IPR027417">
    <property type="entry name" value="P-loop_NTPase"/>
</dbReference>
<dbReference type="SUPFAM" id="SSF52540">
    <property type="entry name" value="P-loop containing nucleoside triphosphate hydrolases"/>
    <property type="match status" value="1"/>
</dbReference>
<dbReference type="SMART" id="SM00382">
    <property type="entry name" value="AAA"/>
    <property type="match status" value="1"/>
</dbReference>
<organism evidence="6 7">
    <name type="scientific">Clostridium lapidicellarium</name>
    <dbReference type="NCBI Taxonomy" id="3240931"/>
    <lineage>
        <taxon>Bacteria</taxon>
        <taxon>Bacillati</taxon>
        <taxon>Bacillota</taxon>
        <taxon>Clostridia</taxon>
        <taxon>Eubacteriales</taxon>
        <taxon>Clostridiaceae</taxon>
        <taxon>Clostridium</taxon>
    </lineage>
</organism>
<evidence type="ECO:0000256" key="3">
    <source>
        <dbReference type="ARBA" id="ARBA00022741"/>
    </source>
</evidence>
<dbReference type="InterPro" id="IPR003593">
    <property type="entry name" value="AAA+_ATPase"/>
</dbReference>
<evidence type="ECO:0000256" key="2">
    <source>
        <dbReference type="ARBA" id="ARBA00022448"/>
    </source>
</evidence>
<keyword evidence="3" id="KW-0547">Nucleotide-binding</keyword>
<gene>
    <name evidence="6" type="ORF">AB8S09_00060</name>
</gene>
<dbReference type="PANTHER" id="PTHR43335">
    <property type="entry name" value="ABC TRANSPORTER, ATP-BINDING PROTEIN"/>
    <property type="match status" value="1"/>
</dbReference>
<dbReference type="EMBL" id="JBGFFE010000001">
    <property type="protein sequence ID" value="MEY8762038.1"/>
    <property type="molecule type" value="Genomic_DNA"/>
</dbReference>
<comment type="similarity">
    <text evidence="1">Belongs to the ABC transporter superfamily.</text>
</comment>
<sequence>MEPILEVRNLNKFYKNKQVLKNISMKVFKGDIYGFIGPNGAGKTTTIKSILGLVRPSSGKIYIEGRDIVKDKYKNPGDIGAVIDYPSFYNNLSAFRNLKLYANVLDIRGDRIMEVLNMVHLQEYKDRKVSNYSMGMRQRLAVARAFLSKPEIVILDEPTNGLDPEGVRDIRNLIKRLSEDEKVTFMYCSHILNEVQNLCSRVAVINKGSILAEGCVDELLNADRERYSIFTGEAEKLKKVLNGYCLEMHDIEGGVSIEINRGDFKLINKVMAEENVEINDIVKKSISLEEYFMEEVGYCGYDKK</sequence>
<evidence type="ECO:0000313" key="7">
    <source>
        <dbReference type="Proteomes" id="UP001565220"/>
    </source>
</evidence>
<keyword evidence="4 6" id="KW-0067">ATP-binding</keyword>
<accession>A0ABV4DSL0</accession>
<dbReference type="Pfam" id="PF00005">
    <property type="entry name" value="ABC_tran"/>
    <property type="match status" value="1"/>
</dbReference>
<dbReference type="RefSeq" id="WP_369868284.1">
    <property type="nucleotide sequence ID" value="NZ_JBGFFE010000001.1"/>
</dbReference>
<comment type="caution">
    <text evidence="6">The sequence shown here is derived from an EMBL/GenBank/DDBJ whole genome shotgun (WGS) entry which is preliminary data.</text>
</comment>
<evidence type="ECO:0000313" key="6">
    <source>
        <dbReference type="EMBL" id="MEY8762038.1"/>
    </source>
</evidence>
<name>A0ABV4DSL0_9CLOT</name>
<keyword evidence="2" id="KW-0813">Transport</keyword>
<dbReference type="PANTHER" id="PTHR43335:SF4">
    <property type="entry name" value="ABC TRANSPORTER, ATP-BINDING PROTEIN"/>
    <property type="match status" value="1"/>
</dbReference>
<protein>
    <submittedName>
        <fullName evidence="6">ABC transporter ATP-binding protein</fullName>
    </submittedName>
</protein>
<proteinExistence type="inferred from homology"/>
<reference evidence="6 7" key="1">
    <citation type="submission" date="2024-08" db="EMBL/GenBank/DDBJ databases">
        <title>Clostridium lapicellarii sp. nov., and Clostridium renhuaiense sp. nov., two species isolated from the mud in a fermentation cellar used for producing sauce-flavour Chinese liquors.</title>
        <authorList>
            <person name="Yang F."/>
            <person name="Wang H."/>
            <person name="Chen L.Q."/>
            <person name="Zhou N."/>
            <person name="Lu J.J."/>
            <person name="Pu X.X."/>
            <person name="Wan B."/>
            <person name="Wang L."/>
            <person name="Liu S.J."/>
        </authorList>
    </citation>
    <scope>NUCLEOTIDE SEQUENCE [LARGE SCALE GENOMIC DNA]</scope>
    <source>
        <strain evidence="6 7">MT-113</strain>
    </source>
</reference>
<dbReference type="GO" id="GO:0005524">
    <property type="term" value="F:ATP binding"/>
    <property type="evidence" value="ECO:0007669"/>
    <property type="project" value="UniProtKB-KW"/>
</dbReference>
<dbReference type="InterPro" id="IPR003439">
    <property type="entry name" value="ABC_transporter-like_ATP-bd"/>
</dbReference>
<keyword evidence="7" id="KW-1185">Reference proteome</keyword>
<dbReference type="PROSITE" id="PS50893">
    <property type="entry name" value="ABC_TRANSPORTER_2"/>
    <property type="match status" value="1"/>
</dbReference>
<evidence type="ECO:0000256" key="4">
    <source>
        <dbReference type="ARBA" id="ARBA00022840"/>
    </source>
</evidence>
<evidence type="ECO:0000256" key="1">
    <source>
        <dbReference type="ARBA" id="ARBA00005417"/>
    </source>
</evidence>
<dbReference type="Proteomes" id="UP001565220">
    <property type="component" value="Unassembled WGS sequence"/>
</dbReference>
<evidence type="ECO:0000259" key="5">
    <source>
        <dbReference type="PROSITE" id="PS50893"/>
    </source>
</evidence>
<feature type="domain" description="ABC transporter" evidence="5">
    <location>
        <begin position="5"/>
        <end position="232"/>
    </location>
</feature>